<proteinExistence type="predicted"/>
<keyword evidence="1" id="KW-0812">Transmembrane</keyword>
<sequence>MEQLLIEVLTFFITSTCSLVVNLKTLLLFIQDVFINLPKIIVWAPTEALYSVIAFLPSTHPEDTISSRLSIIASEHPIFAASVGSAAPYLSAGIASALSIIAVKRYFLRM</sequence>
<keyword evidence="1" id="KW-0472">Membrane</keyword>
<evidence type="ECO:0000313" key="3">
    <source>
        <dbReference type="Proteomes" id="UP000010367"/>
    </source>
</evidence>
<evidence type="ECO:0000256" key="1">
    <source>
        <dbReference type="SAM" id="Phobius"/>
    </source>
</evidence>
<protein>
    <submittedName>
        <fullName evidence="2">Uncharacterized protein</fullName>
    </submittedName>
</protein>
<organism evidence="2 3">
    <name type="scientific">Oscillatoria acuminata PCC 6304</name>
    <dbReference type="NCBI Taxonomy" id="56110"/>
    <lineage>
        <taxon>Bacteria</taxon>
        <taxon>Bacillati</taxon>
        <taxon>Cyanobacteriota</taxon>
        <taxon>Cyanophyceae</taxon>
        <taxon>Oscillatoriophycideae</taxon>
        <taxon>Oscillatoriales</taxon>
        <taxon>Oscillatoriaceae</taxon>
        <taxon>Oscillatoria</taxon>
    </lineage>
</organism>
<dbReference type="AlphaFoldDB" id="K9TGJ0"/>
<dbReference type="InParanoid" id="K9TGJ0"/>
<accession>K9TGJ0</accession>
<dbReference type="EMBL" id="CP003607">
    <property type="protein sequence ID" value="AFY81246.1"/>
    <property type="molecule type" value="Genomic_DNA"/>
</dbReference>
<feature type="transmembrane region" description="Helical" evidence="1">
    <location>
        <begin position="78"/>
        <end position="103"/>
    </location>
</feature>
<feature type="transmembrane region" description="Helical" evidence="1">
    <location>
        <begin position="40"/>
        <end position="58"/>
    </location>
</feature>
<reference evidence="2 3" key="1">
    <citation type="submission" date="2012-06" db="EMBL/GenBank/DDBJ databases">
        <title>Finished chromosome of genome of Oscillatoria acuminata PCC 6304.</title>
        <authorList>
            <consortium name="US DOE Joint Genome Institute"/>
            <person name="Gugger M."/>
            <person name="Coursin T."/>
            <person name="Rippka R."/>
            <person name="Tandeau De Marsac N."/>
            <person name="Huntemann M."/>
            <person name="Wei C.-L."/>
            <person name="Han J."/>
            <person name="Detter J.C."/>
            <person name="Han C."/>
            <person name="Tapia R."/>
            <person name="Davenport K."/>
            <person name="Daligault H."/>
            <person name="Erkkila T."/>
            <person name="Gu W."/>
            <person name="Munk A.C.C."/>
            <person name="Teshima H."/>
            <person name="Xu Y."/>
            <person name="Chain P."/>
            <person name="Chen A."/>
            <person name="Krypides N."/>
            <person name="Mavromatis K."/>
            <person name="Markowitz V."/>
            <person name="Szeto E."/>
            <person name="Ivanova N."/>
            <person name="Mikhailova N."/>
            <person name="Ovchinnikova G."/>
            <person name="Pagani I."/>
            <person name="Pati A."/>
            <person name="Goodwin L."/>
            <person name="Peters L."/>
            <person name="Pitluck S."/>
            <person name="Woyke T."/>
            <person name="Kerfeld C."/>
        </authorList>
    </citation>
    <scope>NUCLEOTIDE SEQUENCE [LARGE SCALE GENOMIC DNA]</scope>
    <source>
        <strain evidence="2 3">PCC 6304</strain>
    </source>
</reference>
<feature type="transmembrane region" description="Helical" evidence="1">
    <location>
        <begin position="6"/>
        <end position="28"/>
    </location>
</feature>
<keyword evidence="1" id="KW-1133">Transmembrane helix</keyword>
<evidence type="ECO:0000313" key="2">
    <source>
        <dbReference type="EMBL" id="AFY81246.1"/>
    </source>
</evidence>
<dbReference type="RefSeq" id="WP_015147892.1">
    <property type="nucleotide sequence ID" value="NC_019693.1"/>
</dbReference>
<gene>
    <name evidence="2" type="ORF">Oscil6304_1543</name>
</gene>
<name>K9TGJ0_9CYAN</name>
<keyword evidence="3" id="KW-1185">Reference proteome</keyword>
<dbReference type="HOGENOM" id="CLU_2168420_0_0_3"/>
<dbReference type="STRING" id="56110.Oscil6304_1543"/>
<dbReference type="Proteomes" id="UP000010367">
    <property type="component" value="Chromosome"/>
</dbReference>
<dbReference type="KEGG" id="oac:Oscil6304_1543"/>